<dbReference type="PRINTS" id="PR00455">
    <property type="entry name" value="HTHTETR"/>
</dbReference>
<reference evidence="7 8" key="1">
    <citation type="submission" date="2020-07" db="EMBL/GenBank/DDBJ databases">
        <title>Sequencing the genomes of 1000 actinobacteria strains.</title>
        <authorList>
            <person name="Klenk H.-P."/>
        </authorList>
    </citation>
    <scope>NUCLEOTIDE SEQUENCE [LARGE SCALE GENOMIC DNA]</scope>
    <source>
        <strain evidence="7 8">DSM 103164</strain>
    </source>
</reference>
<evidence type="ECO:0000259" key="6">
    <source>
        <dbReference type="PROSITE" id="PS50977"/>
    </source>
</evidence>
<name>A0A7Z0DA79_9ACTN</name>
<evidence type="ECO:0000256" key="5">
    <source>
        <dbReference type="SAM" id="MobiDB-lite"/>
    </source>
</evidence>
<keyword evidence="1" id="KW-0805">Transcription regulation</keyword>
<dbReference type="Gene3D" id="1.10.357.10">
    <property type="entry name" value="Tetracycline Repressor, domain 2"/>
    <property type="match status" value="1"/>
</dbReference>
<keyword evidence="3" id="KW-0804">Transcription</keyword>
<evidence type="ECO:0000256" key="4">
    <source>
        <dbReference type="PROSITE-ProRule" id="PRU00335"/>
    </source>
</evidence>
<dbReference type="GO" id="GO:0000976">
    <property type="term" value="F:transcription cis-regulatory region binding"/>
    <property type="evidence" value="ECO:0007669"/>
    <property type="project" value="TreeGrafter"/>
</dbReference>
<dbReference type="Pfam" id="PF17933">
    <property type="entry name" value="TetR_C_25"/>
    <property type="match status" value="1"/>
</dbReference>
<feature type="domain" description="HTH tetR-type" evidence="6">
    <location>
        <begin position="3"/>
        <end position="63"/>
    </location>
</feature>
<dbReference type="InterPro" id="IPR009057">
    <property type="entry name" value="Homeodomain-like_sf"/>
</dbReference>
<evidence type="ECO:0000256" key="1">
    <source>
        <dbReference type="ARBA" id="ARBA00023015"/>
    </source>
</evidence>
<feature type="DNA-binding region" description="H-T-H motif" evidence="4">
    <location>
        <begin position="26"/>
        <end position="45"/>
    </location>
</feature>
<dbReference type="SUPFAM" id="SSF46689">
    <property type="entry name" value="Homeodomain-like"/>
    <property type="match status" value="1"/>
</dbReference>
<evidence type="ECO:0000256" key="3">
    <source>
        <dbReference type="ARBA" id="ARBA00023163"/>
    </source>
</evidence>
<keyword evidence="8" id="KW-1185">Reference proteome</keyword>
<feature type="region of interest" description="Disordered" evidence="5">
    <location>
        <begin position="200"/>
        <end position="229"/>
    </location>
</feature>
<protein>
    <submittedName>
        <fullName evidence="7">AcrR family transcriptional regulator</fullName>
    </submittedName>
</protein>
<dbReference type="GO" id="GO:0003700">
    <property type="term" value="F:DNA-binding transcription factor activity"/>
    <property type="evidence" value="ECO:0007669"/>
    <property type="project" value="TreeGrafter"/>
</dbReference>
<dbReference type="Proteomes" id="UP000527616">
    <property type="component" value="Unassembled WGS sequence"/>
</dbReference>
<keyword evidence="2 4" id="KW-0238">DNA-binding</keyword>
<dbReference type="RefSeq" id="WP_179445596.1">
    <property type="nucleotide sequence ID" value="NZ_JACBZS010000001.1"/>
</dbReference>
<sequence>MPPDAPERIRRAAVELFGERGYAGTTVRAIAERADVSPGLVIHHFGGKERLRAACDELVAEAIRAKAPILEGVDLPDPAALRDLQAEAEPLRAYLVRMIGEGGAGADALFARMVELTEGMLAAGERAGTVRPSDDSRARTAMLVAYSLAAPLLGGQLASYLGYRDPRDAALQHRLGRASVEVLVRGMFTDERLLALITAMGDNPEPGIGRKTDADSDPEQPDSNPADRR</sequence>
<dbReference type="PANTHER" id="PTHR30055">
    <property type="entry name" value="HTH-TYPE TRANSCRIPTIONAL REGULATOR RUTR"/>
    <property type="match status" value="1"/>
</dbReference>
<evidence type="ECO:0000313" key="8">
    <source>
        <dbReference type="Proteomes" id="UP000527616"/>
    </source>
</evidence>
<gene>
    <name evidence="7" type="ORF">GGQ54_002382</name>
</gene>
<organism evidence="7 8">
    <name type="scientific">Naumannella cuiyingiana</name>
    <dbReference type="NCBI Taxonomy" id="1347891"/>
    <lineage>
        <taxon>Bacteria</taxon>
        <taxon>Bacillati</taxon>
        <taxon>Actinomycetota</taxon>
        <taxon>Actinomycetes</taxon>
        <taxon>Propionibacteriales</taxon>
        <taxon>Propionibacteriaceae</taxon>
        <taxon>Naumannella</taxon>
    </lineage>
</organism>
<dbReference type="PROSITE" id="PS50977">
    <property type="entry name" value="HTH_TETR_2"/>
    <property type="match status" value="1"/>
</dbReference>
<comment type="caution">
    <text evidence="7">The sequence shown here is derived from an EMBL/GenBank/DDBJ whole genome shotgun (WGS) entry which is preliminary data.</text>
</comment>
<proteinExistence type="predicted"/>
<dbReference type="InterPro" id="IPR041484">
    <property type="entry name" value="TetR_C_25"/>
</dbReference>
<dbReference type="InterPro" id="IPR001647">
    <property type="entry name" value="HTH_TetR"/>
</dbReference>
<dbReference type="InterPro" id="IPR050109">
    <property type="entry name" value="HTH-type_TetR-like_transc_reg"/>
</dbReference>
<dbReference type="AlphaFoldDB" id="A0A7Z0DA79"/>
<dbReference type="Pfam" id="PF00440">
    <property type="entry name" value="TetR_N"/>
    <property type="match status" value="1"/>
</dbReference>
<dbReference type="PANTHER" id="PTHR30055:SF234">
    <property type="entry name" value="HTH-TYPE TRANSCRIPTIONAL REGULATOR BETI"/>
    <property type="match status" value="1"/>
</dbReference>
<evidence type="ECO:0000256" key="2">
    <source>
        <dbReference type="ARBA" id="ARBA00023125"/>
    </source>
</evidence>
<accession>A0A7Z0DA79</accession>
<dbReference type="EMBL" id="JACBZS010000001">
    <property type="protein sequence ID" value="NYI71822.1"/>
    <property type="molecule type" value="Genomic_DNA"/>
</dbReference>
<evidence type="ECO:0000313" key="7">
    <source>
        <dbReference type="EMBL" id="NYI71822.1"/>
    </source>
</evidence>